<dbReference type="AlphaFoldDB" id="A0A0G0E529"/>
<dbReference type="InterPro" id="IPR013025">
    <property type="entry name" value="Ribosomal_uL23-like"/>
</dbReference>
<comment type="caution">
    <text evidence="5">The sequence shown here is derived from an EMBL/GenBank/DDBJ whole genome shotgun (WGS) entry which is preliminary data.</text>
</comment>
<dbReference type="GO" id="GO:1990904">
    <property type="term" value="C:ribonucleoprotein complex"/>
    <property type="evidence" value="ECO:0007669"/>
    <property type="project" value="UniProtKB-KW"/>
</dbReference>
<dbReference type="EMBL" id="LBQC01000041">
    <property type="protein sequence ID" value="KKP70470.1"/>
    <property type="molecule type" value="Genomic_DNA"/>
</dbReference>
<accession>A0A0G0E529</accession>
<reference evidence="5 6" key="1">
    <citation type="journal article" date="2015" name="Nature">
        <title>rRNA introns, odd ribosomes, and small enigmatic genomes across a large radiation of phyla.</title>
        <authorList>
            <person name="Brown C.T."/>
            <person name="Hug L.A."/>
            <person name="Thomas B.C."/>
            <person name="Sharon I."/>
            <person name="Castelle C.J."/>
            <person name="Singh A."/>
            <person name="Wilkins M.J."/>
            <person name="Williams K.H."/>
            <person name="Banfield J.F."/>
        </authorList>
    </citation>
    <scope>NUCLEOTIDE SEQUENCE [LARGE SCALE GENOMIC DNA]</scope>
</reference>
<dbReference type="InterPro" id="IPR012678">
    <property type="entry name" value="Ribosomal_uL23/eL15/eS24_sf"/>
</dbReference>
<keyword evidence="3 4" id="KW-0687">Ribonucleoprotein</keyword>
<organism evidence="5 6">
    <name type="scientific">Candidatus Roizmanbacteria bacterium GW2011_GWA2_35_19</name>
    <dbReference type="NCBI Taxonomy" id="1618478"/>
    <lineage>
        <taxon>Bacteria</taxon>
        <taxon>Candidatus Roizmaniibacteriota</taxon>
    </lineage>
</organism>
<keyword evidence="4" id="KW-0699">rRNA-binding</keyword>
<dbReference type="Proteomes" id="UP000034457">
    <property type="component" value="Unassembled WGS sequence"/>
</dbReference>
<dbReference type="Pfam" id="PF00276">
    <property type="entry name" value="Ribosomal_L23"/>
    <property type="match status" value="1"/>
</dbReference>
<comment type="subunit">
    <text evidence="4">Part of the 50S ribosomal subunit. Contacts protein L29, and trigger factor when it is bound to the ribosome.</text>
</comment>
<dbReference type="GO" id="GO:0006412">
    <property type="term" value="P:translation"/>
    <property type="evidence" value="ECO:0007669"/>
    <property type="project" value="UniProtKB-UniRule"/>
</dbReference>
<gene>
    <name evidence="4" type="primary">rplW</name>
    <name evidence="5" type="ORF">UR68_C0041G0003</name>
</gene>
<proteinExistence type="inferred from homology"/>
<dbReference type="InterPro" id="IPR012677">
    <property type="entry name" value="Nucleotide-bd_a/b_plait_sf"/>
</dbReference>
<evidence type="ECO:0000256" key="2">
    <source>
        <dbReference type="ARBA" id="ARBA00022980"/>
    </source>
</evidence>
<comment type="similarity">
    <text evidence="1 4">Belongs to the universal ribosomal protein uL23 family.</text>
</comment>
<sequence>MKINEVVLSPVLTEKATLLAKNKVYMFYVNPRSDKNKIKQVLEKIYAVKISSVRTMNRIGKVKRVGRSMKMKQLPNQKIAYVKVSTGKIDLFPQA</sequence>
<dbReference type="HAMAP" id="MF_01369_B">
    <property type="entry name" value="Ribosomal_uL23_B"/>
    <property type="match status" value="1"/>
</dbReference>
<dbReference type="SUPFAM" id="SSF54189">
    <property type="entry name" value="Ribosomal proteins S24e, L23 and L15e"/>
    <property type="match status" value="1"/>
</dbReference>
<dbReference type="GO" id="GO:0005840">
    <property type="term" value="C:ribosome"/>
    <property type="evidence" value="ECO:0007669"/>
    <property type="project" value="UniProtKB-KW"/>
</dbReference>
<keyword evidence="2 4" id="KW-0689">Ribosomal protein</keyword>
<evidence type="ECO:0000256" key="1">
    <source>
        <dbReference type="ARBA" id="ARBA00006700"/>
    </source>
</evidence>
<protein>
    <recommendedName>
        <fullName evidence="4">Large ribosomal subunit protein uL23</fullName>
    </recommendedName>
</protein>
<evidence type="ECO:0000313" key="5">
    <source>
        <dbReference type="EMBL" id="KKP70470.1"/>
    </source>
</evidence>
<comment type="function">
    <text evidence="4">One of the early assembly proteins it binds 23S rRNA. One of the proteins that surrounds the polypeptide exit tunnel on the outside of the ribosome. Forms the main docking site for trigger factor binding to the ribosome.</text>
</comment>
<dbReference type="STRING" id="1618478.UR68_C0041G0003"/>
<evidence type="ECO:0000256" key="3">
    <source>
        <dbReference type="ARBA" id="ARBA00023274"/>
    </source>
</evidence>
<dbReference type="Gene3D" id="3.30.70.330">
    <property type="match status" value="1"/>
</dbReference>
<dbReference type="GO" id="GO:0019843">
    <property type="term" value="F:rRNA binding"/>
    <property type="evidence" value="ECO:0007669"/>
    <property type="project" value="UniProtKB-UniRule"/>
</dbReference>
<evidence type="ECO:0000256" key="4">
    <source>
        <dbReference type="HAMAP-Rule" id="MF_01369"/>
    </source>
</evidence>
<name>A0A0G0E529_9BACT</name>
<evidence type="ECO:0000313" key="6">
    <source>
        <dbReference type="Proteomes" id="UP000034457"/>
    </source>
</evidence>
<dbReference type="GO" id="GO:0003735">
    <property type="term" value="F:structural constituent of ribosome"/>
    <property type="evidence" value="ECO:0007669"/>
    <property type="project" value="InterPro"/>
</dbReference>
<keyword evidence="4" id="KW-0694">RNA-binding</keyword>